<dbReference type="Pfam" id="PF08205">
    <property type="entry name" value="C2-set_2"/>
    <property type="match status" value="1"/>
</dbReference>
<sequence>MPTEYFANESKKLTHFQPDLTQNTVPINYEYPLTAAHRQHHQHSQPHLTSHPHHHQSSLHHQHPHGVGLQHLQNQTSQQPPTLPIGGLKLSLPLPRSNSEHYYDVPHLCQNQEEEKKEFLGRGRESPRKLEIKDLKKHFELLETRIRAEAGEKLEIKCVAPKGYPKPQITWLKNNFTITSSPLLTFNTDGNIVITSVNLQVGQCKRCPNHPPGIY</sequence>
<dbReference type="AlphaFoldDB" id="A0A182JJC9"/>
<dbReference type="InterPro" id="IPR036179">
    <property type="entry name" value="Ig-like_dom_sf"/>
</dbReference>
<reference evidence="3" key="1">
    <citation type="submission" date="2022-08" db="UniProtKB">
        <authorList>
            <consortium name="EnsemblMetazoa"/>
        </authorList>
    </citation>
    <scope>IDENTIFICATION</scope>
    <source>
        <strain evidence="3">EBRO</strain>
    </source>
</reference>
<dbReference type="EnsemblMetazoa" id="AATE019149-RA">
    <property type="protein sequence ID" value="AATE019149-PA.1"/>
    <property type="gene ID" value="AATE019149"/>
</dbReference>
<organism evidence="3">
    <name type="scientific">Anopheles atroparvus</name>
    <name type="common">European mosquito</name>
    <dbReference type="NCBI Taxonomy" id="41427"/>
    <lineage>
        <taxon>Eukaryota</taxon>
        <taxon>Metazoa</taxon>
        <taxon>Ecdysozoa</taxon>
        <taxon>Arthropoda</taxon>
        <taxon>Hexapoda</taxon>
        <taxon>Insecta</taxon>
        <taxon>Pterygota</taxon>
        <taxon>Neoptera</taxon>
        <taxon>Endopterygota</taxon>
        <taxon>Diptera</taxon>
        <taxon>Nematocera</taxon>
        <taxon>Culicoidea</taxon>
        <taxon>Culicidae</taxon>
        <taxon>Anophelinae</taxon>
        <taxon>Anopheles</taxon>
    </lineage>
</organism>
<evidence type="ECO:0000313" key="3">
    <source>
        <dbReference type="EnsemblMetazoa" id="AATE019149-PA.1"/>
    </source>
</evidence>
<dbReference type="VEuPathDB" id="VectorBase:AATE019149"/>
<dbReference type="PROSITE" id="PS50835">
    <property type="entry name" value="IG_LIKE"/>
    <property type="match status" value="1"/>
</dbReference>
<proteinExistence type="predicted"/>
<evidence type="ECO:0000256" key="1">
    <source>
        <dbReference type="ARBA" id="ARBA00023157"/>
    </source>
</evidence>
<dbReference type="InterPro" id="IPR013162">
    <property type="entry name" value="CD80_C2-set"/>
</dbReference>
<dbReference type="InterPro" id="IPR007110">
    <property type="entry name" value="Ig-like_dom"/>
</dbReference>
<dbReference type="Gene3D" id="2.60.40.10">
    <property type="entry name" value="Immunoglobulins"/>
    <property type="match status" value="1"/>
</dbReference>
<name>A0A182JJC9_ANOAO</name>
<accession>A0A182JJC9</accession>
<dbReference type="SUPFAM" id="SSF48726">
    <property type="entry name" value="Immunoglobulin"/>
    <property type="match status" value="1"/>
</dbReference>
<evidence type="ECO:0000256" key="2">
    <source>
        <dbReference type="SAM" id="MobiDB-lite"/>
    </source>
</evidence>
<feature type="region of interest" description="Disordered" evidence="2">
    <location>
        <begin position="37"/>
        <end position="66"/>
    </location>
</feature>
<dbReference type="InterPro" id="IPR013783">
    <property type="entry name" value="Ig-like_fold"/>
</dbReference>
<keyword evidence="1" id="KW-1015">Disulfide bond</keyword>
<dbReference type="STRING" id="41427.A0A182JJC9"/>
<protein>
    <submittedName>
        <fullName evidence="3">Uncharacterized protein</fullName>
    </submittedName>
</protein>
<feature type="compositionally biased region" description="Basic residues" evidence="2">
    <location>
        <begin position="37"/>
        <end position="64"/>
    </location>
</feature>